<protein>
    <submittedName>
        <fullName evidence="1">Uncharacterized protein</fullName>
    </submittedName>
</protein>
<name>A0ABQ4DQZ7_9CELL</name>
<accession>A0ABQ4DQZ7</accession>
<dbReference type="RefSeq" id="WP_203676208.1">
    <property type="nucleotide sequence ID" value="NZ_BONP01000037.1"/>
</dbReference>
<sequence length="196" mass="21730">MSVREVHDALHGWAARLVSIGALVVTRLRPGLTWAEAQDLAHLHGYDLTEEVAALWTWRDGVGARPGRTPAHLAPGQDFASLDESLRRSREYLEASRAEERAGTATGTVWQPHWVVAVHGHASPLVLDGHRPGPDTFRHDPQADPLVVARSTLPQRIARWHDMLDTGTWRIARDGTWDVDLSHLTEAAHAPRTEVT</sequence>
<organism evidence="1 2">
    <name type="scientific">Cellulomonas phragmiteti</name>
    <dbReference type="NCBI Taxonomy" id="478780"/>
    <lineage>
        <taxon>Bacteria</taxon>
        <taxon>Bacillati</taxon>
        <taxon>Actinomycetota</taxon>
        <taxon>Actinomycetes</taxon>
        <taxon>Micrococcales</taxon>
        <taxon>Cellulomonadaceae</taxon>
        <taxon>Cellulomonas</taxon>
    </lineage>
</organism>
<dbReference type="Proteomes" id="UP000614741">
    <property type="component" value="Unassembled WGS sequence"/>
</dbReference>
<comment type="caution">
    <text evidence="1">The sequence shown here is derived from an EMBL/GenBank/DDBJ whole genome shotgun (WGS) entry which is preliminary data.</text>
</comment>
<reference evidence="1 2" key="1">
    <citation type="submission" date="2021-01" db="EMBL/GenBank/DDBJ databases">
        <title>Whole genome shotgun sequence of Cellulomonas phragmiteti NBRC 110785.</title>
        <authorList>
            <person name="Komaki H."/>
            <person name="Tamura T."/>
        </authorList>
    </citation>
    <scope>NUCLEOTIDE SEQUENCE [LARGE SCALE GENOMIC DNA]</scope>
    <source>
        <strain evidence="1 2">NBRC 110785</strain>
    </source>
</reference>
<evidence type="ECO:0000313" key="2">
    <source>
        <dbReference type="Proteomes" id="UP000614741"/>
    </source>
</evidence>
<evidence type="ECO:0000313" key="1">
    <source>
        <dbReference type="EMBL" id="GIG41774.1"/>
    </source>
</evidence>
<proteinExistence type="predicted"/>
<keyword evidence="2" id="KW-1185">Reference proteome</keyword>
<gene>
    <name evidence="1" type="ORF">Cph01nite_35360</name>
</gene>
<dbReference type="EMBL" id="BONP01000037">
    <property type="protein sequence ID" value="GIG41774.1"/>
    <property type="molecule type" value="Genomic_DNA"/>
</dbReference>